<keyword evidence="1" id="KW-0472">Membrane</keyword>
<evidence type="ECO:0000313" key="4">
    <source>
        <dbReference type="Proteomes" id="UP001164116"/>
    </source>
</evidence>
<keyword evidence="1" id="KW-0812">Transmembrane</keyword>
<organism evidence="3 4">
    <name type="scientific">Pseudomonas quebecensis</name>
    <dbReference type="NCBI Taxonomy" id="2995174"/>
    <lineage>
        <taxon>Bacteria</taxon>
        <taxon>Pseudomonadati</taxon>
        <taxon>Pseudomonadota</taxon>
        <taxon>Gammaproteobacteria</taxon>
        <taxon>Pseudomonadales</taxon>
        <taxon>Pseudomonadaceae</taxon>
        <taxon>Pseudomonas</taxon>
    </lineage>
</organism>
<keyword evidence="1" id="KW-1133">Transmembrane helix</keyword>
<dbReference type="InterPro" id="IPR012495">
    <property type="entry name" value="TadE-like_dom"/>
</dbReference>
<evidence type="ECO:0000256" key="1">
    <source>
        <dbReference type="SAM" id="Phobius"/>
    </source>
</evidence>
<evidence type="ECO:0000259" key="2">
    <source>
        <dbReference type="Pfam" id="PF07811"/>
    </source>
</evidence>
<dbReference type="EMBL" id="CP112866">
    <property type="protein sequence ID" value="UZW17944.1"/>
    <property type="molecule type" value="Genomic_DNA"/>
</dbReference>
<evidence type="ECO:0000313" key="3">
    <source>
        <dbReference type="EMBL" id="UZW17944.1"/>
    </source>
</evidence>
<reference evidence="3" key="1">
    <citation type="submission" date="2022-11" db="EMBL/GenBank/DDBJ databases">
        <title>Taxonomic description of a new Pseudomonas species.</title>
        <authorList>
            <person name="Tambong J.T."/>
        </authorList>
    </citation>
    <scope>NUCLEOTIDE SEQUENCE</scope>
    <source>
        <strain evidence="3">S1Bt42</strain>
    </source>
</reference>
<sequence>MKTGLPRQQKGAAAIEFALVFGMFFAVFYGLISYSLPLLLMQSFNQAAAEAVRQAMAVDPATAGTAYGAQLTQRAKDTAVGQLSWIPASFQFQRDDVSATYTGNTLTVTISYPSSRLYAVFPALVLPGVGTVPRLPANLAARSSLQF</sequence>
<name>A0ABY6QDQ7_9PSED</name>
<protein>
    <submittedName>
        <fullName evidence="3">Pilus assembly protein</fullName>
    </submittedName>
</protein>
<dbReference type="Pfam" id="PF07811">
    <property type="entry name" value="TadE"/>
    <property type="match status" value="1"/>
</dbReference>
<gene>
    <name evidence="3" type="ORF">OSC50_21590</name>
</gene>
<dbReference type="RefSeq" id="WP_181080869.1">
    <property type="nucleotide sequence ID" value="NZ_CP112866.1"/>
</dbReference>
<accession>A0ABY6QDQ7</accession>
<proteinExistence type="predicted"/>
<feature type="transmembrane region" description="Helical" evidence="1">
    <location>
        <begin position="12"/>
        <end position="32"/>
    </location>
</feature>
<dbReference type="Proteomes" id="UP001164116">
    <property type="component" value="Chromosome"/>
</dbReference>
<feature type="domain" description="TadE-like" evidence="2">
    <location>
        <begin position="11"/>
        <end position="53"/>
    </location>
</feature>
<keyword evidence="4" id="KW-1185">Reference proteome</keyword>